<protein>
    <recommendedName>
        <fullName evidence="5">Type II secretion system protein</fullName>
    </recommendedName>
</protein>
<dbReference type="Proteomes" id="UP000262538">
    <property type="component" value="Unassembled WGS sequence"/>
</dbReference>
<proteinExistence type="predicted"/>
<reference evidence="3 4" key="1">
    <citation type="submission" date="2018-08" db="EMBL/GenBank/DDBJ databases">
        <title>Microbispora. triticiradicis sp. nov., a novel actinomycete isolated from the root of wheat (Triticum aestivum L.)).</title>
        <authorList>
            <person name="Han C."/>
        </authorList>
    </citation>
    <scope>NUCLEOTIDE SEQUENCE [LARGE SCALE GENOMIC DNA]</scope>
    <source>
        <strain evidence="3 4">NEAU-HRDPA2-9</strain>
    </source>
</reference>
<keyword evidence="2" id="KW-0812">Transmembrane</keyword>
<sequence length="81" mass="8690">MTEFFKTVGMGASIVPVAMAVVVVAAGLTALWAPSTKRQTRAVQVLKIVLRVPPPSRQRRGELPPEAADLGELPPFPGREK</sequence>
<keyword evidence="2" id="KW-0472">Membrane</keyword>
<accession>A0ABX9LB51</accession>
<keyword evidence="2" id="KW-1133">Transmembrane helix</keyword>
<gene>
    <name evidence="3" type="ORF">DI270_031540</name>
</gene>
<name>A0ABX9LB51_9ACTN</name>
<evidence type="ECO:0000256" key="2">
    <source>
        <dbReference type="SAM" id="Phobius"/>
    </source>
</evidence>
<keyword evidence="4" id="KW-1185">Reference proteome</keyword>
<comment type="caution">
    <text evidence="3">The sequence shown here is derived from an EMBL/GenBank/DDBJ whole genome shotgun (WGS) entry which is preliminary data.</text>
</comment>
<organism evidence="3 4">
    <name type="scientific">Microbispora triticiradicis</name>
    <dbReference type="NCBI Taxonomy" id="2200763"/>
    <lineage>
        <taxon>Bacteria</taxon>
        <taxon>Bacillati</taxon>
        <taxon>Actinomycetota</taxon>
        <taxon>Actinomycetes</taxon>
        <taxon>Streptosporangiales</taxon>
        <taxon>Streptosporangiaceae</taxon>
        <taxon>Microbispora</taxon>
    </lineage>
</organism>
<evidence type="ECO:0000313" key="3">
    <source>
        <dbReference type="EMBL" id="RGA01015.1"/>
    </source>
</evidence>
<evidence type="ECO:0008006" key="5">
    <source>
        <dbReference type="Google" id="ProtNLM"/>
    </source>
</evidence>
<feature type="transmembrane region" description="Helical" evidence="2">
    <location>
        <begin position="12"/>
        <end position="33"/>
    </location>
</feature>
<evidence type="ECO:0000313" key="4">
    <source>
        <dbReference type="Proteomes" id="UP000262538"/>
    </source>
</evidence>
<dbReference type="EMBL" id="QFZU02000185">
    <property type="protein sequence ID" value="RGA01015.1"/>
    <property type="molecule type" value="Genomic_DNA"/>
</dbReference>
<feature type="region of interest" description="Disordered" evidence="1">
    <location>
        <begin position="55"/>
        <end position="81"/>
    </location>
</feature>
<dbReference type="RefSeq" id="WP_117409841.1">
    <property type="nucleotide sequence ID" value="NZ_QFZU02000185.1"/>
</dbReference>
<evidence type="ECO:0000256" key="1">
    <source>
        <dbReference type="SAM" id="MobiDB-lite"/>
    </source>
</evidence>